<feature type="compositionally biased region" description="Basic and acidic residues" evidence="2">
    <location>
        <begin position="2838"/>
        <end position="2859"/>
    </location>
</feature>
<dbReference type="GO" id="GO:0008270">
    <property type="term" value="F:zinc ion binding"/>
    <property type="evidence" value="ECO:0007669"/>
    <property type="project" value="UniProtKB-KW"/>
</dbReference>
<keyword evidence="5" id="KW-1185">Reference proteome</keyword>
<feature type="compositionally biased region" description="Basic and acidic residues" evidence="2">
    <location>
        <begin position="2869"/>
        <end position="2881"/>
    </location>
</feature>
<feature type="region of interest" description="Disordered" evidence="2">
    <location>
        <begin position="1122"/>
        <end position="1187"/>
    </location>
</feature>
<accession>A0A6B0REC2</accession>
<feature type="compositionally biased region" description="Polar residues" evidence="2">
    <location>
        <begin position="2586"/>
        <end position="2595"/>
    </location>
</feature>
<feature type="compositionally biased region" description="Basic and acidic residues" evidence="2">
    <location>
        <begin position="4002"/>
        <end position="4022"/>
    </location>
</feature>
<reference evidence="4" key="1">
    <citation type="submission" date="2019-10" db="EMBL/GenBank/DDBJ databases">
        <title>The sequence and de novo assembly of the wild yak genome.</title>
        <authorList>
            <person name="Liu Y."/>
        </authorList>
    </citation>
    <scope>NUCLEOTIDE SEQUENCE [LARGE SCALE GENOMIC DNA]</scope>
    <source>
        <strain evidence="4">WY2019</strain>
    </source>
</reference>
<dbReference type="PANTHER" id="PTHR21465:SF2">
    <property type="entry name" value="ZINC FINGER PROTEIN 469"/>
    <property type="match status" value="1"/>
</dbReference>
<feature type="compositionally biased region" description="Low complexity" evidence="2">
    <location>
        <begin position="2410"/>
        <end position="2420"/>
    </location>
</feature>
<dbReference type="SMART" id="SM00355">
    <property type="entry name" value="ZnF_C2H2"/>
    <property type="match status" value="8"/>
</dbReference>
<feature type="compositionally biased region" description="Low complexity" evidence="2">
    <location>
        <begin position="4062"/>
        <end position="4075"/>
    </location>
</feature>
<feature type="compositionally biased region" description="Basic residues" evidence="2">
    <location>
        <begin position="2729"/>
        <end position="2739"/>
    </location>
</feature>
<feature type="compositionally biased region" description="Basic and acidic residues" evidence="2">
    <location>
        <begin position="1345"/>
        <end position="1364"/>
    </location>
</feature>
<feature type="region of interest" description="Disordered" evidence="2">
    <location>
        <begin position="2652"/>
        <end position="2933"/>
    </location>
</feature>
<feature type="domain" description="C2H2-type" evidence="3">
    <location>
        <begin position="3329"/>
        <end position="3356"/>
    </location>
</feature>
<evidence type="ECO:0000313" key="4">
    <source>
        <dbReference type="EMBL" id="MXQ86376.1"/>
    </source>
</evidence>
<feature type="compositionally biased region" description="Basic and acidic residues" evidence="2">
    <location>
        <begin position="3008"/>
        <end position="3026"/>
    </location>
</feature>
<feature type="compositionally biased region" description="Low complexity" evidence="2">
    <location>
        <begin position="2365"/>
        <end position="2378"/>
    </location>
</feature>
<feature type="compositionally biased region" description="Basic and acidic residues" evidence="2">
    <location>
        <begin position="1977"/>
        <end position="1987"/>
    </location>
</feature>
<feature type="region of interest" description="Disordered" evidence="2">
    <location>
        <begin position="2301"/>
        <end position="2330"/>
    </location>
</feature>
<feature type="compositionally biased region" description="Polar residues" evidence="2">
    <location>
        <begin position="3943"/>
        <end position="3959"/>
    </location>
</feature>
<feature type="region of interest" description="Disordered" evidence="2">
    <location>
        <begin position="3295"/>
        <end position="3321"/>
    </location>
</feature>
<gene>
    <name evidence="4" type="ORF">E5288_WYG003087</name>
</gene>
<evidence type="ECO:0000313" key="5">
    <source>
        <dbReference type="Proteomes" id="UP000322234"/>
    </source>
</evidence>
<feature type="compositionally biased region" description="Basic and acidic residues" evidence="2">
    <location>
        <begin position="3304"/>
        <end position="3316"/>
    </location>
</feature>
<dbReference type="EMBL" id="VBQZ03000032">
    <property type="protein sequence ID" value="MXQ86376.1"/>
    <property type="molecule type" value="Genomic_DNA"/>
</dbReference>
<dbReference type="PANTHER" id="PTHR21465">
    <property type="entry name" value="ZINC FINGER PROTEIN 469"/>
    <property type="match status" value="1"/>
</dbReference>
<feature type="region of interest" description="Disordered" evidence="2">
    <location>
        <begin position="673"/>
        <end position="1074"/>
    </location>
</feature>
<feature type="region of interest" description="Disordered" evidence="2">
    <location>
        <begin position="2542"/>
        <end position="2607"/>
    </location>
</feature>
<protein>
    <recommendedName>
        <fullName evidence="3">C2H2-type domain-containing protein</fullName>
    </recommendedName>
</protein>
<keyword evidence="1" id="KW-0862">Zinc</keyword>
<feature type="compositionally biased region" description="Basic and acidic residues" evidence="2">
    <location>
        <begin position="2165"/>
        <end position="2174"/>
    </location>
</feature>
<feature type="compositionally biased region" description="Basic and acidic residues" evidence="2">
    <location>
        <begin position="1465"/>
        <end position="1480"/>
    </location>
</feature>
<feature type="compositionally biased region" description="Low complexity" evidence="2">
    <location>
        <begin position="3746"/>
        <end position="3759"/>
    </location>
</feature>
<feature type="compositionally biased region" description="Polar residues" evidence="2">
    <location>
        <begin position="3691"/>
        <end position="3709"/>
    </location>
</feature>
<feature type="compositionally biased region" description="Polar residues" evidence="2">
    <location>
        <begin position="2304"/>
        <end position="2316"/>
    </location>
</feature>
<feature type="compositionally biased region" description="Basic and acidic residues" evidence="2">
    <location>
        <begin position="1161"/>
        <end position="1170"/>
    </location>
</feature>
<feature type="region of interest" description="Disordered" evidence="2">
    <location>
        <begin position="3228"/>
        <end position="3249"/>
    </location>
</feature>
<organism evidence="4 5">
    <name type="scientific">Bos mutus</name>
    <name type="common">wild yak</name>
    <dbReference type="NCBI Taxonomy" id="72004"/>
    <lineage>
        <taxon>Eukaryota</taxon>
        <taxon>Metazoa</taxon>
        <taxon>Chordata</taxon>
        <taxon>Craniata</taxon>
        <taxon>Vertebrata</taxon>
        <taxon>Euteleostomi</taxon>
        <taxon>Mammalia</taxon>
        <taxon>Eutheria</taxon>
        <taxon>Laurasiatheria</taxon>
        <taxon>Artiodactyla</taxon>
        <taxon>Ruminantia</taxon>
        <taxon>Pecora</taxon>
        <taxon>Bovidae</taxon>
        <taxon>Bovinae</taxon>
        <taxon>Bos</taxon>
    </lineage>
</organism>
<feature type="compositionally biased region" description="Basic residues" evidence="2">
    <location>
        <begin position="1449"/>
        <end position="1464"/>
    </location>
</feature>
<feature type="compositionally biased region" description="Low complexity" evidence="2">
    <location>
        <begin position="2026"/>
        <end position="2043"/>
    </location>
</feature>
<feature type="domain" description="C2H2-type" evidence="3">
    <location>
        <begin position="2713"/>
        <end position="2744"/>
    </location>
</feature>
<feature type="compositionally biased region" description="Polar residues" evidence="2">
    <location>
        <begin position="446"/>
        <end position="466"/>
    </location>
</feature>
<sequence length="4158" mass="435530">MDGLRVQVWSILVCHVLECHHQEPCTSQDRGTGVFVDEDRVERTAGPSSHFALKPGKGQKGAICREEIAQEVAPHGALDEARASSSQDIKMSKPLCHRVWKERCPQCPVDLAFAENKSHPGPHSACCDKRVELKACAHCPPWAGSPAVHSAGRLAAQREEPCGAGEAGGPHSPRAEITACVQGSQGGHLALSRCPYLGQVCVLISRWLELSQCLSSSQCGTDRGSRRAEDLLKALSSGLLGMQREGWRTLTEERGTPESFVLTPASPAKARLSQPPTKARGVRTGQRVLSEGAAVNERLGPRLPGRAVAARGGQPAALVFQYRVVLQSGPCKQASPGLLEGPGWLPSPLSAALLGPQHPPSAQDGGAMPGEQPLGAPPPTMTGDLQPCPAASGTGGPLRPPGEISALANRTTKAMGSRVQAMDDPKTQVQQAGKGVTEAPLPRAQALSSVPSKGSSPQTPAGSNLMQARVRRAGRVAGSPQQLYSLNIASTRPKPALDGKTPESLQPEDLRPLNAEAPPSQGTRAGLRPGHPRAEASPAPEELSFQKCFQETPSSFTSTNYTSPSATPGPPPLRAPQSRGTSPCRPASYLELQASGADAWPPPAENSFPGASFGVPPTEPEPFPEGGSPGVAAFQYPFPELHGAGRRPFPEDTAGPKYPERALVLAFHQPRGAWPEAVGTGPAYPLAARPAPPPPPCYSSRPGSLEAPSDLGGVPPPPSAAPPAPKPFSESTATFQDGLHENMTKVLPERPPSAHEGLGSPRGPPNSLSQRQFPGQAYGSPGASGVGTSPGPRDTELAASGPPTARLPPLWDPAPASYPPPPLGPPATTFFEAQPSPGQRLSLPQSPPLPWPQVLPATGPSPHQMEMLNRLPFPPGAPEWQGGSQGALGAVGKTPGPGEKLAVLRNSPGQHGSGSPGLFAYNGLKDPGAQPLFFGAAQPQASPRGPPGLPPPRVVGASPSESPLPSPATHTASSTCSSLSPLSSSPANPSSDESQVPGPLVPSAFFHPAPHPQEAGSPFPSPEPSHSLPIHYQPEPAKTFPFPTEGLEETPFPSSGLQAGSAGLEGFPQGPPPYSAHHFPLSSASLDQLDVLLTCRQCDRNYSSLAAFLGHRQFCGLLPARAQDSHQQPPGLPAPPRVPAGRTPSPLSHARTAPFLLGGDLRPDGRDDPLRTSFLPGPTATPFPLPTGDLDLEDAAKLDSLITEALNGLEYQSDNPEIDSSFIDVFTDEEPSGPKGSAAGQPPKARLGATPENKAPAPAPPPAVDVPLETQPRQPGDGGNPAGPRPKTRSLGPAPAETDGASLAGQQRRGKRFKLFRKELDTVNTTKRPGRGSRATRLRPRRKGRAEARPRDLRTQAPKSHTDPGGRAPLVETRSSRRLRLSPGQDCRRRRARGGTWSKELIHKIVQQKNRAGGRGPAPSAADGGPQHCDCAASESEEEDGPRPPGSRFRGRPRPSGRRWRRGEKRKEVDLTPGVREDGQQQKPRKVVKQEAARSRGYLGPEEPGRPGPGPSQSPGAQGPSHGPEAGVDLEEKGPQHLLRDLIGTKTVEESHPPPGFPQDTETPEVADGLSPDATELHKEAPGSSPAPCRGGSPCPSAPELPQLHGEDAGLPLASSPTLGARRCLEPVASQDREDPPASPSGESLVPVANAVHMVHLDPSTLFVKTPGLGESIEAPAARKGPKPYSSPHSELFLGPKDLAGCFHEDLGSQSSAPDSPLAIRAHLCQDNHDASSPEPKPPRSPPYTGITDPGRGQSALALEPTPLPLGLPRDNFDPPPYGSLSGRGDTPALRACAALPPRKPQLDPPYPSFLPERDWSLLEEVSPVPPGHPGLFPGFSAEKTLSQQRPSEGPVAASLSALPTRAVECSTASTSDLSEEELEIKRLVTELESQLQSRGPQGARGEPCRASNTAPRDPSPHGEGVDTRGDALASPQEEWPSPLAPSTHKDMVPRGPSSPMGASLSFQSVQKARVPKTRLPRAEGGQRARQEVCVPDPMSDVGSLAKCSPSLEPSLPKGHGAPGTQHSQGLPLLLPRPPRGGVSPGPHKAPGPCQDPLELEAFSSPTAHLAPGLAYRGAELLPLGTTPPSAAIHSSAPRGHSVSSTGEPGGTELLPAVTAGPVPEGKEEFVPVGVSPSCASIPNPSPGGRLQNPASSPLHQLQLLVARAAERGDDARGSRVTPTADAQSPLHSNPSDVGGDGKEGETVAHSPALGSLGDVQMTTVARHQLEPDEDGHAGTHGQARKPRGQAEAGHLQPGDRGRPGGPDSCTTASADPETTPAGLVGAADQLGAQLQGSRAAMGLCNKAQATPSPTSSEADSSVPALVAAHTPDRPRDWTLEAVAAGPGLRKHLLFPGESPEPPTRDLASRTPSSASAAPSDPCGLKPLHQEGPSAAPSEELRELLPASPSHRGAASSQLLSASSPTWTPPEGAERSPATTCTVAPLAVSPSLKTSHHGLKESPAHHPLLGDGSPLEDPPKEPSFVSVISAAHGGARPGGHVSKTLGASRKERPRDSPAHATPPHPTTVSTPGATVKAAALPSVPITDGLGALRGPRAEWPDPRGVLPITHPDGVPTGSSSKPLGNREGQGVTTVPTDPSTRGAMWPDPHTCQEGKALASLRGQESLETPGARLPAITKASEAGARGVPVMCPPTELCPGSTTSDSRAHFPQCALHQRPQADALSPQDLRQKPRGFKKKPVFTENGHWRGGAPSGRPVTCEVCSASFRSGPGLSRHRARKHGLHKGATSQPSPAPQPAPQMCHRPGKKSRRALGKEEAGRLVGDPSQAGEPPPVCGSTPPEDALGPETSKGLRQGLSLLGAPGCPPSWEPHTPDTIRQGVDVKPAEPRKQDRLGREELRPKQAEKGGGQRRGRPHTDFPSESEGKSNKKARKPRARRFREESNPQAPANVTPDRSCWSPSTSAANCCRLSPKTEQETKAMQLPPAAMDLEETPAQKPPGDWVTCPRMVEGAPPGEGPGEQKAALAGGCGGPRETRTSGICEEPLRVTGAKPAGDSREADSRLGHSVLEEHGLPQGPPETCGSEAGGTISSPCSQAPLHSPAEGVPEQEGTAPKPPSPERGDPLSLLDDEASFSQLFPLGDRLARKKNPRVYGKRCKKSKPPPRVEPSGQVGGSVTLPSARLPTDLSDSGSLCLSHEDPWGDEATDLPESFLLEGFLNSKVPGIDPWAPGPSLWALEPHLETKPCRTEDHPSENIPKLHMVPAAWRGLELQAPEDEVTSSLGDASPEPPNLEREHYDGGVPRSAADLEMLGTKLELQDLSFLGPCEDPVGLPSTSFLDVKATAGSQGPRSRTEEADGARKAAGEGQHAKARRASYKCRVCFQRFHGLGELDLHKLAHSPSPPPTCYMCVERRFGSRELLREHLLEKHVQSKAGLWACGMCLREVADVWMYNEHLREHAVRFARKGQARRSLEDLPACWEGGGVVTHFLSGIAGQASRSHRGKRSVAGKAGGGCAESSGPNAGARKALPRERPRPQARSRGCDAVGASAQGSPSACARPAPAGGASPEAHPHGEPPLPAVPVHQDCKDPARDCHHCGKRFPKPFKLQRHLAVHSPQRVYLCPQCPRVYPEHQELRAHLGGEHGVSGELELAHTPLYACELCANVTHISKRSFVCSSCNYTFAKKEQFDRHMDKHRRKGQQPFTFRGVRRPGAPGRKASAREGTLPSKRRRVAAPGSPARSSTDGPLSQGSSPTPSEGSLPALLQPCPEAAPSITAGQPGTPERPIDPLGHQELLPPSLSPFPAASAGGKDGHKPDQALESSEDEASPGSPEHLLQKAFPLGGSLPRLGAADHEVEEKRAAGPLSGKHRTPSAPGKCAPDHHPEAPSLLWKEKQVSTCLLVPAGATGGPSHRGSAPKPRGCGSLSKDRSSSSTPNKAPKIPGQLKKAVASPVPGELPRGTEERLKPTALKAKPGFQGAGGPRQGTKAVGGSQPQPASGRLQSETATTPAKPDCPGQGPAPDKALPRALAKGYPKGPREAGGQGLRGSLGPREDADSSEKKRKGRAPEPARSEGVGSLGKGPSAPDKPPRAPRKQATPSRVIPAKPKPKPKSSSQNSSMLPQPSEVQKREPSHAHGDLRCSKEGLSKALPQTRPLHRPPRKGGALHSAEPPNPRACRTAESQSHLLSQLFGQRLTSFKIPLKKDSSE</sequence>
<feature type="compositionally biased region" description="Low complexity" evidence="2">
    <location>
        <begin position="1513"/>
        <end position="1524"/>
    </location>
</feature>
<feature type="compositionally biased region" description="Pro residues" evidence="2">
    <location>
        <begin position="944"/>
        <end position="953"/>
    </location>
</feature>
<feature type="compositionally biased region" description="Low complexity" evidence="2">
    <location>
        <begin position="834"/>
        <end position="844"/>
    </location>
</feature>
<feature type="domain" description="C2H2-type" evidence="3">
    <location>
        <begin position="3625"/>
        <end position="3654"/>
    </location>
</feature>
<feature type="compositionally biased region" description="Basic residues" evidence="2">
    <location>
        <begin position="2882"/>
        <end position="2892"/>
    </location>
</feature>
<dbReference type="PROSITE" id="PS50157">
    <property type="entry name" value="ZINC_FINGER_C2H2_2"/>
    <property type="match status" value="4"/>
</dbReference>
<evidence type="ECO:0000256" key="2">
    <source>
        <dbReference type="SAM" id="MobiDB-lite"/>
    </source>
</evidence>
<feature type="region of interest" description="Disordered" evidence="2">
    <location>
        <begin position="2945"/>
        <end position="3148"/>
    </location>
</feature>
<feature type="compositionally biased region" description="Basic and acidic residues" evidence="2">
    <location>
        <begin position="2224"/>
        <end position="2234"/>
    </location>
</feature>
<feature type="compositionally biased region" description="Basic and acidic residues" evidence="2">
    <location>
        <begin position="3830"/>
        <end position="3839"/>
    </location>
</feature>
<feature type="compositionally biased region" description="Polar residues" evidence="2">
    <location>
        <begin position="479"/>
        <end position="490"/>
    </location>
</feature>
<feature type="region of interest" description="Disordered" evidence="2">
    <location>
        <begin position="1701"/>
        <end position="1786"/>
    </location>
</feature>
<dbReference type="InterPro" id="IPR013087">
    <property type="entry name" value="Znf_C2H2_type"/>
</dbReference>
<keyword evidence="1" id="KW-0863">Zinc-finger</keyword>
<dbReference type="InterPro" id="IPR039270">
    <property type="entry name" value="ZNF469"/>
</dbReference>
<feature type="compositionally biased region" description="Basic and acidic residues" evidence="2">
    <location>
        <begin position="4077"/>
        <end position="4096"/>
    </location>
</feature>
<feature type="domain" description="C2H2-type" evidence="3">
    <location>
        <begin position="3544"/>
        <end position="3571"/>
    </location>
</feature>
<dbReference type="Proteomes" id="UP000322234">
    <property type="component" value="Unassembled WGS sequence"/>
</dbReference>
<evidence type="ECO:0000259" key="3">
    <source>
        <dbReference type="PROSITE" id="PS50157"/>
    </source>
</evidence>
<comment type="caution">
    <text evidence="4">The sequence shown here is derived from an EMBL/GenBank/DDBJ whole genome shotgun (WGS) entry which is preliminary data.</text>
</comment>
<keyword evidence="1" id="KW-0479">Metal-binding</keyword>
<dbReference type="Gene3D" id="3.30.160.60">
    <property type="entry name" value="Classic Zinc Finger"/>
    <property type="match status" value="2"/>
</dbReference>
<dbReference type="PROSITE" id="PS00028">
    <property type="entry name" value="ZINC_FINGER_C2H2_1"/>
    <property type="match status" value="5"/>
</dbReference>
<feature type="compositionally biased region" description="Basic and acidic residues" evidence="2">
    <location>
        <begin position="1530"/>
        <end position="1540"/>
    </location>
</feature>
<feature type="region of interest" description="Disordered" evidence="2">
    <location>
        <begin position="1829"/>
        <end position="2055"/>
    </location>
</feature>
<dbReference type="SUPFAM" id="SSF57667">
    <property type="entry name" value="beta-beta-alpha zinc fingers"/>
    <property type="match status" value="1"/>
</dbReference>
<feature type="compositionally biased region" description="Polar residues" evidence="2">
    <location>
        <begin position="547"/>
        <end position="566"/>
    </location>
</feature>
<feature type="compositionally biased region" description="Basic and acidic residues" evidence="2">
    <location>
        <begin position="3802"/>
        <end position="3812"/>
    </location>
</feature>
<feature type="region of interest" description="Disordered" evidence="2">
    <location>
        <begin position="1226"/>
        <end position="1645"/>
    </location>
</feature>
<evidence type="ECO:0000256" key="1">
    <source>
        <dbReference type="PROSITE-ProRule" id="PRU00042"/>
    </source>
</evidence>
<feature type="region of interest" description="Disordered" evidence="2">
    <location>
        <begin position="3640"/>
        <end position="3839"/>
    </location>
</feature>
<feature type="region of interest" description="Disordered" evidence="2">
    <location>
        <begin position="2347"/>
        <end position="2527"/>
    </location>
</feature>
<feature type="compositionally biased region" description="Polar residues" evidence="2">
    <location>
        <begin position="2177"/>
        <end position="2192"/>
    </location>
</feature>
<feature type="compositionally biased region" description="Low complexity" evidence="2">
    <location>
        <begin position="1417"/>
        <end position="1426"/>
    </location>
</feature>
<feature type="compositionally biased region" description="Pro residues" evidence="2">
    <location>
        <begin position="714"/>
        <end position="726"/>
    </location>
</feature>
<feature type="region of interest" description="Disordered" evidence="2">
    <location>
        <begin position="3447"/>
        <end position="3536"/>
    </location>
</feature>
<proteinExistence type="predicted"/>
<dbReference type="InterPro" id="IPR036236">
    <property type="entry name" value="Znf_C2H2_sf"/>
</dbReference>
<feature type="compositionally biased region" description="Basic and acidic residues" evidence="2">
    <location>
        <begin position="2504"/>
        <end position="2513"/>
    </location>
</feature>
<feature type="region of interest" description="Disordered" evidence="2">
    <location>
        <begin position="3853"/>
        <end position="4133"/>
    </location>
</feature>
<feature type="compositionally biased region" description="Pro residues" evidence="2">
    <location>
        <begin position="810"/>
        <end position="825"/>
    </location>
</feature>
<feature type="compositionally biased region" description="Low complexity" evidence="2">
    <location>
        <begin position="954"/>
        <end position="991"/>
    </location>
</feature>
<feature type="region of interest" description="Disordered" evidence="2">
    <location>
        <begin position="349"/>
        <end position="635"/>
    </location>
</feature>
<feature type="compositionally biased region" description="Basic residues" evidence="2">
    <location>
        <begin position="1328"/>
        <end position="1344"/>
    </location>
</feature>
<feature type="compositionally biased region" description="Basic and acidic residues" evidence="2">
    <location>
        <begin position="1915"/>
        <end position="1926"/>
    </location>
</feature>
<feature type="compositionally biased region" description="Basic residues" evidence="2">
    <location>
        <begin position="3098"/>
        <end position="3115"/>
    </location>
</feature>
<feature type="region of interest" description="Disordered" evidence="2">
    <location>
        <begin position="2083"/>
        <end position="2286"/>
    </location>
</feature>
<name>A0A6B0REC2_9CETA</name>